<evidence type="ECO:0000256" key="9">
    <source>
        <dbReference type="SAM" id="MobiDB-lite"/>
    </source>
</evidence>
<dbReference type="SUPFAM" id="SSF56672">
    <property type="entry name" value="DNA/RNA polymerases"/>
    <property type="match status" value="1"/>
</dbReference>
<dbReference type="Gene3D" id="3.40.1170.60">
    <property type="match status" value="1"/>
</dbReference>
<dbReference type="InterPro" id="IPR052230">
    <property type="entry name" value="DNA_polymerase_eta"/>
</dbReference>
<dbReference type="EMBL" id="LGTL01000014">
    <property type="protein sequence ID" value="KPA78189.1"/>
    <property type="molecule type" value="Genomic_DNA"/>
</dbReference>
<feature type="compositionally biased region" description="Basic and acidic residues" evidence="9">
    <location>
        <begin position="678"/>
        <end position="689"/>
    </location>
</feature>
<dbReference type="GO" id="GO:0006281">
    <property type="term" value="P:DNA repair"/>
    <property type="evidence" value="ECO:0007669"/>
    <property type="project" value="UniProtKB-KW"/>
</dbReference>
<protein>
    <submittedName>
        <fullName evidence="11">Putative DNA polymerase eta</fullName>
    </submittedName>
</protein>
<feature type="region of interest" description="Disordered" evidence="9">
    <location>
        <begin position="352"/>
        <end position="376"/>
    </location>
</feature>
<dbReference type="InterPro" id="IPR001126">
    <property type="entry name" value="UmuC"/>
</dbReference>
<proteinExistence type="predicted"/>
<evidence type="ECO:0000256" key="1">
    <source>
        <dbReference type="ARBA" id="ARBA00004123"/>
    </source>
</evidence>
<dbReference type="FunFam" id="3.30.70.270:FF:000102">
    <property type="entry name" value="Putative DNA polymerase eta"/>
    <property type="match status" value="1"/>
</dbReference>
<dbReference type="GO" id="GO:0003887">
    <property type="term" value="F:DNA-directed DNA polymerase activity"/>
    <property type="evidence" value="ECO:0007669"/>
    <property type="project" value="TreeGrafter"/>
</dbReference>
<sequence>MSSTSSSAHLHADSTGGMRCIAHLDMDCFYAQVEAVRLGVNCRTVPLVLSQWESLIAVNYPARKYGIKRGQHNAIEAKQMCPDLVVALSPSYRVGESVSQYHPNPTRDYYKISLEPYRLASRKFFAIIASAPGVQVEKGGVDEAYIDVTEAAQRELAAVRAAAGGPDVALDALRDVMEPSTRLIGDRRAEMQAWFGERGTSLEAVFDAPMRALLRGERGRAVEGSRGFCVDGDDGAYAARCLLLCAASRVVHRLRQRIYAELHYDCSAGIAHNRVLAKCISATHKPNQQTLLLPDRSASALFELPLTRLRGFGGKFGAAVSAVCGGATDCRDLWMVPLPQLYALDSSAFAPGDDDDGGDDEDGGGSVNAQRPRRSPAHFTQKVLGDDGLVTHDLSVDAYYRMRGVAEDTIVNRPLSKTLIASKNFGFLTSSVDTIQRWVVVLCGELCSRYDEFTALYHLRGRNWNIKLGNEGFRRMGGVMNYTVALPDVVQPDILAAVTKREIQSLFREKGGAVSADSVTLTMGGFVSDNSGAMGLVPSLSAISGAKSDRQPPRQRTLHSFLHASSLTADETATTNPSGSAAAATVRVAEQISDSSADEEDDEWKGEVVICHSSTSSNFDPFDDDGASVQDSDVVSLSLPSQRVVLAAESCVSAVQTVSPPPSSVRVSRPGHVLGEVKGEAETKAEGKTVEQQTSLTPFSTSVKTASENTTHPPLSSFKPSPAVVVEDTAGVEDGEACVEGGRCDGDSSPDVGVERAAKRARKDCETVIID</sequence>
<evidence type="ECO:0000256" key="3">
    <source>
        <dbReference type="ARBA" id="ARBA00022723"/>
    </source>
</evidence>
<dbReference type="OMA" id="AMHQRSG"/>
<dbReference type="SUPFAM" id="SSF100879">
    <property type="entry name" value="Lesion bypass DNA polymerase (Y-family), little finger domain"/>
    <property type="match status" value="1"/>
</dbReference>
<dbReference type="Pfam" id="PF00817">
    <property type="entry name" value="IMS"/>
    <property type="match status" value="1"/>
</dbReference>
<feature type="domain" description="UmuC" evidence="10">
    <location>
        <begin position="21"/>
        <end position="313"/>
    </location>
</feature>
<dbReference type="GO" id="GO:0042276">
    <property type="term" value="P:error-prone translesion synthesis"/>
    <property type="evidence" value="ECO:0007669"/>
    <property type="project" value="TreeGrafter"/>
</dbReference>
<dbReference type="Gene3D" id="3.30.70.270">
    <property type="match status" value="1"/>
</dbReference>
<dbReference type="GeneID" id="26906644"/>
<comment type="subcellular location">
    <subcellularLocation>
        <location evidence="1">Nucleus</location>
    </subcellularLocation>
</comment>
<dbReference type="GO" id="GO:0009314">
    <property type="term" value="P:response to radiation"/>
    <property type="evidence" value="ECO:0007669"/>
    <property type="project" value="TreeGrafter"/>
</dbReference>
<evidence type="ECO:0000256" key="6">
    <source>
        <dbReference type="ARBA" id="ARBA00022833"/>
    </source>
</evidence>
<keyword evidence="5" id="KW-0863">Zinc-finger</keyword>
<reference evidence="11 12" key="1">
    <citation type="submission" date="2015-07" db="EMBL/GenBank/DDBJ databases">
        <title>High-quality genome of monoxenous trypanosomatid Leptomonas pyrrhocoris.</title>
        <authorList>
            <person name="Flegontov P."/>
            <person name="Butenko A."/>
            <person name="Firsov S."/>
            <person name="Vlcek C."/>
            <person name="Logacheva M.D."/>
            <person name="Field M."/>
            <person name="Filatov D."/>
            <person name="Flegontova O."/>
            <person name="Gerasimov E."/>
            <person name="Jackson A.P."/>
            <person name="Kelly S."/>
            <person name="Opperdoes F."/>
            <person name="O'Reilly A."/>
            <person name="Votypka J."/>
            <person name="Yurchenko V."/>
            <person name="Lukes J."/>
        </authorList>
    </citation>
    <scope>NUCLEOTIDE SEQUENCE [LARGE SCALE GENOMIC DNA]</scope>
    <source>
        <strain evidence="11">H10</strain>
    </source>
</reference>
<dbReference type="PANTHER" id="PTHR45873:SF1">
    <property type="entry name" value="DNA POLYMERASE ETA"/>
    <property type="match status" value="1"/>
</dbReference>
<feature type="compositionally biased region" description="Acidic residues" evidence="9">
    <location>
        <begin position="352"/>
        <end position="363"/>
    </location>
</feature>
<dbReference type="PANTHER" id="PTHR45873">
    <property type="entry name" value="DNA POLYMERASE ETA"/>
    <property type="match status" value="1"/>
</dbReference>
<comment type="caution">
    <text evidence="11">The sequence shown here is derived from an EMBL/GenBank/DDBJ whole genome shotgun (WGS) entry which is preliminary data.</text>
</comment>
<dbReference type="FunFam" id="3.40.1170.60:FF:000008">
    <property type="entry name" value="DNA polymerase eta subunit"/>
    <property type="match status" value="1"/>
</dbReference>
<accession>A0A0M9FXX1</accession>
<dbReference type="AlphaFoldDB" id="A0A0M9FXX1"/>
<dbReference type="GO" id="GO:0051276">
    <property type="term" value="P:chromosome organization"/>
    <property type="evidence" value="ECO:0007669"/>
    <property type="project" value="UniProtKB-ARBA"/>
</dbReference>
<feature type="region of interest" description="Disordered" evidence="9">
    <location>
        <begin position="678"/>
        <end position="697"/>
    </location>
</feature>
<dbReference type="InterPro" id="IPR036775">
    <property type="entry name" value="DNA_pol_Y-fam_lit_finger_sf"/>
</dbReference>
<evidence type="ECO:0000256" key="8">
    <source>
        <dbReference type="ARBA" id="ARBA00023242"/>
    </source>
</evidence>
<dbReference type="OrthoDB" id="5723at2759"/>
<evidence type="ECO:0000313" key="12">
    <source>
        <dbReference type="Proteomes" id="UP000037923"/>
    </source>
</evidence>
<keyword evidence="3" id="KW-0479">Metal-binding</keyword>
<keyword evidence="12" id="KW-1185">Reference proteome</keyword>
<dbReference type="PROSITE" id="PS50173">
    <property type="entry name" value="UMUC"/>
    <property type="match status" value="1"/>
</dbReference>
<evidence type="ECO:0000256" key="5">
    <source>
        <dbReference type="ARBA" id="ARBA00022771"/>
    </source>
</evidence>
<dbReference type="VEuPathDB" id="TriTrypDB:LpyrH10_14_0700"/>
<organism evidence="11 12">
    <name type="scientific">Leptomonas pyrrhocoris</name>
    <name type="common">Firebug parasite</name>
    <dbReference type="NCBI Taxonomy" id="157538"/>
    <lineage>
        <taxon>Eukaryota</taxon>
        <taxon>Discoba</taxon>
        <taxon>Euglenozoa</taxon>
        <taxon>Kinetoplastea</taxon>
        <taxon>Metakinetoplastina</taxon>
        <taxon>Trypanosomatida</taxon>
        <taxon>Trypanosomatidae</taxon>
        <taxon>Leishmaniinae</taxon>
        <taxon>Leptomonas</taxon>
    </lineage>
</organism>
<evidence type="ECO:0000256" key="7">
    <source>
        <dbReference type="ARBA" id="ARBA00023204"/>
    </source>
</evidence>
<keyword evidence="2" id="KW-0808">Transferase</keyword>
<evidence type="ECO:0000256" key="2">
    <source>
        <dbReference type="ARBA" id="ARBA00022679"/>
    </source>
</evidence>
<name>A0A0M9FXX1_LEPPY</name>
<keyword evidence="6" id="KW-0862">Zinc</keyword>
<evidence type="ECO:0000256" key="4">
    <source>
        <dbReference type="ARBA" id="ARBA00022763"/>
    </source>
</evidence>
<keyword evidence="4" id="KW-0227">DNA damage</keyword>
<dbReference type="GO" id="GO:0003684">
    <property type="term" value="F:damaged DNA binding"/>
    <property type="evidence" value="ECO:0007669"/>
    <property type="project" value="InterPro"/>
</dbReference>
<evidence type="ECO:0000259" key="10">
    <source>
        <dbReference type="PROSITE" id="PS50173"/>
    </source>
</evidence>
<dbReference type="GO" id="GO:0035861">
    <property type="term" value="C:site of double-strand break"/>
    <property type="evidence" value="ECO:0007669"/>
    <property type="project" value="TreeGrafter"/>
</dbReference>
<dbReference type="GO" id="GO:0008270">
    <property type="term" value="F:zinc ion binding"/>
    <property type="evidence" value="ECO:0007669"/>
    <property type="project" value="UniProtKB-KW"/>
</dbReference>
<dbReference type="GO" id="GO:0005657">
    <property type="term" value="C:replication fork"/>
    <property type="evidence" value="ECO:0007669"/>
    <property type="project" value="TreeGrafter"/>
</dbReference>
<dbReference type="GO" id="GO:0005634">
    <property type="term" value="C:nucleus"/>
    <property type="evidence" value="ECO:0007669"/>
    <property type="project" value="UniProtKB-SubCell"/>
</dbReference>
<keyword evidence="7" id="KW-0234">DNA repair</keyword>
<dbReference type="GO" id="GO:0070987">
    <property type="term" value="P:error-free translesion synthesis"/>
    <property type="evidence" value="ECO:0007669"/>
    <property type="project" value="UniProtKB-ARBA"/>
</dbReference>
<evidence type="ECO:0000313" key="11">
    <source>
        <dbReference type="EMBL" id="KPA78189.1"/>
    </source>
</evidence>
<dbReference type="InterPro" id="IPR043128">
    <property type="entry name" value="Rev_trsase/Diguanyl_cyclase"/>
</dbReference>
<dbReference type="InterPro" id="IPR043502">
    <property type="entry name" value="DNA/RNA_pol_sf"/>
</dbReference>
<dbReference type="Proteomes" id="UP000037923">
    <property type="component" value="Unassembled WGS sequence"/>
</dbReference>
<dbReference type="RefSeq" id="XP_015656628.1">
    <property type="nucleotide sequence ID" value="XM_015804650.1"/>
</dbReference>
<gene>
    <name evidence="11" type="ORF">ABB37_06355</name>
</gene>
<keyword evidence="8" id="KW-0539">Nucleus</keyword>